<reference evidence="4" key="1">
    <citation type="submission" date="2011-12" db="EMBL/GenBank/DDBJ databases">
        <title>The complete genome of chromosome of Sulfobacillus acidophilus DSM 10332.</title>
        <authorList>
            <person name="Lucas S."/>
            <person name="Han J."/>
            <person name="Lapidus A."/>
            <person name="Bruce D."/>
            <person name="Goodwin L."/>
            <person name="Pitluck S."/>
            <person name="Peters L."/>
            <person name="Kyrpides N."/>
            <person name="Mavromatis K."/>
            <person name="Ivanova N."/>
            <person name="Mikhailova N."/>
            <person name="Chertkov O."/>
            <person name="Saunders E."/>
            <person name="Detter J.C."/>
            <person name="Tapia R."/>
            <person name="Han C."/>
            <person name="Land M."/>
            <person name="Hauser L."/>
            <person name="Markowitz V."/>
            <person name="Cheng J.-F."/>
            <person name="Hugenholtz P."/>
            <person name="Woyke T."/>
            <person name="Wu D."/>
            <person name="Pukall R."/>
            <person name="Gehrich-Schroeter G."/>
            <person name="Schneider S."/>
            <person name="Klenk H.-P."/>
            <person name="Eisen J.A."/>
        </authorList>
    </citation>
    <scope>NUCLEOTIDE SEQUENCE [LARGE SCALE GENOMIC DNA]</scope>
    <source>
        <strain evidence="4">ATCC 700253 / DSM 10332 / NAL</strain>
    </source>
</reference>
<feature type="region of interest" description="Disordered" evidence="1">
    <location>
        <begin position="257"/>
        <end position="283"/>
    </location>
</feature>
<dbReference type="Proteomes" id="UP000005439">
    <property type="component" value="Chromosome"/>
</dbReference>
<dbReference type="HOGENOM" id="CLU_983273_0_0_9"/>
<dbReference type="EMBL" id="CP003179">
    <property type="protein sequence ID" value="AEW05661.1"/>
    <property type="molecule type" value="Genomic_DNA"/>
</dbReference>
<feature type="transmembrane region" description="Helical" evidence="2">
    <location>
        <begin position="153"/>
        <end position="172"/>
    </location>
</feature>
<reference evidence="3 4" key="2">
    <citation type="journal article" date="2012" name="Stand. Genomic Sci.">
        <title>Complete genome sequence of the moderately thermophilic mineral-sulfide-oxidizing firmicute Sulfobacillus acidophilus type strain (NAL(T)).</title>
        <authorList>
            <person name="Anderson I."/>
            <person name="Chertkov O."/>
            <person name="Chen A."/>
            <person name="Saunders E."/>
            <person name="Lapidus A."/>
            <person name="Nolan M."/>
            <person name="Lucas S."/>
            <person name="Hammon N."/>
            <person name="Deshpande S."/>
            <person name="Cheng J.F."/>
            <person name="Han C."/>
            <person name="Tapia R."/>
            <person name="Goodwin L.A."/>
            <person name="Pitluck S."/>
            <person name="Liolios K."/>
            <person name="Pagani I."/>
            <person name="Ivanova N."/>
            <person name="Mikhailova N."/>
            <person name="Pati A."/>
            <person name="Palaniappan K."/>
            <person name="Land M."/>
            <person name="Pan C."/>
            <person name="Rohde M."/>
            <person name="Pukall R."/>
            <person name="Goker M."/>
            <person name="Detter J.C."/>
            <person name="Woyke T."/>
            <person name="Bristow J."/>
            <person name="Eisen J.A."/>
            <person name="Markowitz V."/>
            <person name="Hugenholtz P."/>
            <person name="Kyrpides N.C."/>
            <person name="Klenk H.P."/>
            <person name="Mavromatis K."/>
        </authorList>
    </citation>
    <scope>NUCLEOTIDE SEQUENCE [LARGE SCALE GENOMIC DNA]</scope>
    <source>
        <strain evidence="4">ATCC 700253 / DSM 10332 / NAL</strain>
    </source>
</reference>
<name>G8TTJ5_SULAD</name>
<evidence type="ECO:0000313" key="4">
    <source>
        <dbReference type="Proteomes" id="UP000005439"/>
    </source>
</evidence>
<feature type="transmembrane region" description="Helical" evidence="2">
    <location>
        <begin position="230"/>
        <end position="251"/>
    </location>
</feature>
<dbReference type="AlphaFoldDB" id="G8TTJ5"/>
<keyword evidence="2" id="KW-1133">Transmembrane helix</keyword>
<evidence type="ECO:0000256" key="1">
    <source>
        <dbReference type="SAM" id="MobiDB-lite"/>
    </source>
</evidence>
<feature type="transmembrane region" description="Helical" evidence="2">
    <location>
        <begin position="121"/>
        <end position="141"/>
    </location>
</feature>
<feature type="transmembrane region" description="Helical" evidence="2">
    <location>
        <begin position="204"/>
        <end position="223"/>
    </location>
</feature>
<dbReference type="PATRIC" id="fig|679936.5.peg.2253"/>
<dbReference type="STRING" id="679936.Sulac_2182"/>
<evidence type="ECO:0000256" key="2">
    <source>
        <dbReference type="SAM" id="Phobius"/>
    </source>
</evidence>
<feature type="transmembrane region" description="Helical" evidence="2">
    <location>
        <begin position="96"/>
        <end position="115"/>
    </location>
</feature>
<protein>
    <submittedName>
        <fullName evidence="3">Uncharacterized protein</fullName>
    </submittedName>
</protein>
<keyword evidence="2" id="KW-0812">Transmembrane</keyword>
<organism evidence="3 4">
    <name type="scientific">Sulfobacillus acidophilus (strain ATCC 700253 / DSM 10332 / NAL)</name>
    <dbReference type="NCBI Taxonomy" id="679936"/>
    <lineage>
        <taxon>Bacteria</taxon>
        <taxon>Bacillati</taxon>
        <taxon>Bacillota</taxon>
        <taxon>Clostridia</taxon>
        <taxon>Eubacteriales</taxon>
        <taxon>Clostridiales Family XVII. Incertae Sedis</taxon>
        <taxon>Sulfobacillus</taxon>
    </lineage>
</organism>
<sequence>MNSEAVRVSRGTRRLVAFGRSVAITAGHVRAGIPATGVGTGCSRTTATGGLAAALGHSLVASRWHMVQCRRGRPPACHRHLIIGVRYAGNPLGPRLSLVWGLGVWIFGEGLGGLLTRSASLLTGAPGSALIYGIWSALLLWAPDALEAGTLNLIRAFWCTGLVLSAVASRGLGTILRQMAGTPQPVWISAPIYDAGMFLQSHRVFGGFLIGAVWFGLAVLWEIRSENGGTVLLTAWVLAVMWWIGLDFGVLGGTGTDPNTAQSDSPSGCGAGGFPSRGRPCFG</sequence>
<gene>
    <name evidence="3" type="ordered locus">Sulac_2182</name>
</gene>
<proteinExistence type="predicted"/>
<keyword evidence="4" id="KW-1185">Reference proteome</keyword>
<accession>G8TTJ5</accession>
<feature type="compositionally biased region" description="Polar residues" evidence="1">
    <location>
        <begin position="257"/>
        <end position="266"/>
    </location>
</feature>
<evidence type="ECO:0000313" key="3">
    <source>
        <dbReference type="EMBL" id="AEW05661.1"/>
    </source>
</evidence>
<keyword evidence="2" id="KW-0472">Membrane</keyword>
<dbReference type="KEGG" id="sap:Sulac_2182"/>